<dbReference type="Proteomes" id="UP001208912">
    <property type="component" value="Unassembled WGS sequence"/>
</dbReference>
<dbReference type="EMBL" id="JAMQPL010000001">
    <property type="protein sequence ID" value="MCW7529227.1"/>
    <property type="molecule type" value="Genomic_DNA"/>
</dbReference>
<name>A0AAW5VDB7_9LEPT</name>
<organism evidence="3 4">
    <name type="scientific">Leptospira soteropolitanensis</name>
    <dbReference type="NCBI Taxonomy" id="2950025"/>
    <lineage>
        <taxon>Bacteria</taxon>
        <taxon>Pseudomonadati</taxon>
        <taxon>Spirochaetota</taxon>
        <taxon>Spirochaetia</taxon>
        <taxon>Leptospirales</taxon>
        <taxon>Leptospiraceae</taxon>
        <taxon>Leptospira</taxon>
    </lineage>
</organism>
<evidence type="ECO:0000259" key="1">
    <source>
        <dbReference type="Pfam" id="PF07588"/>
    </source>
</evidence>
<dbReference type="InterPro" id="IPR016187">
    <property type="entry name" value="CTDL_fold"/>
</dbReference>
<evidence type="ECO:0000313" key="3">
    <source>
        <dbReference type="EMBL" id="MCW7529227.1"/>
    </source>
</evidence>
<dbReference type="AlphaFoldDB" id="A0AAW5VDB7"/>
<dbReference type="Pfam" id="PF07588">
    <property type="entry name" value="DUF1554"/>
    <property type="match status" value="1"/>
</dbReference>
<dbReference type="Gene3D" id="3.10.100.10">
    <property type="entry name" value="Mannose-Binding Protein A, subunit A"/>
    <property type="match status" value="1"/>
</dbReference>
<comment type="caution">
    <text evidence="3">The sequence shown here is derived from an EMBL/GenBank/DDBJ whole genome shotgun (WGS) entry which is preliminary data.</text>
</comment>
<dbReference type="Proteomes" id="UP001208540">
    <property type="component" value="Unassembled WGS sequence"/>
</dbReference>
<dbReference type="InterPro" id="IPR016186">
    <property type="entry name" value="C-type_lectin-like/link_sf"/>
</dbReference>
<dbReference type="SUPFAM" id="SSF56436">
    <property type="entry name" value="C-type lectin-like"/>
    <property type="match status" value="1"/>
</dbReference>
<dbReference type="EMBL" id="JAMQPM010000001">
    <property type="protein sequence ID" value="MCW7525360.1"/>
    <property type="molecule type" value="Genomic_DNA"/>
</dbReference>
<keyword evidence="5" id="KW-1185">Reference proteome</keyword>
<gene>
    <name evidence="2" type="ORF">ND861_03300</name>
    <name evidence="3" type="ORF">ND862_03300</name>
</gene>
<accession>A0AAW5VDB7</accession>
<protein>
    <submittedName>
        <fullName evidence="3">DUF1554 domain-containing protein</fullName>
    </submittedName>
</protein>
<sequence>MRFWISFSLFVFLHCTHPKLDNQSEFGTESFWENQFLLCLTGKISDCRETAVPVCKNCRFFSTSTTYTGARGGISGADAICMNDPKKPTSPARAVFKAFLADDVNRIACISSDCLTGGASENKNWILKPNTSYYRAVDGGNFAITNSAGIFTAHLQHAESPTITTPILTGFSTGWTSVTNHCNRWSDGTGTSNAGVAANSVSLPNPSIGNCSSASIIFCVEQ</sequence>
<evidence type="ECO:0000313" key="5">
    <source>
        <dbReference type="Proteomes" id="UP001208912"/>
    </source>
</evidence>
<reference evidence="3 5" key="1">
    <citation type="submission" date="2022-06" db="EMBL/GenBank/DDBJ databases">
        <title>Leptospira isolates from biofilms formed at urban environments.</title>
        <authorList>
            <person name="Ribeiro P.S."/>
            <person name="Sousa T."/>
            <person name="Carvalho N."/>
            <person name="Aburjaile F."/>
            <person name="Neves F."/>
            <person name="Oliveira D."/>
            <person name="Blanco L."/>
            <person name="Lima J."/>
            <person name="Costa F."/>
            <person name="Brenig B."/>
            <person name="Soares S."/>
            <person name="Ramos R."/>
            <person name="Goes-Neto A."/>
            <person name="Matiuzzi M."/>
            <person name="Azevedo V."/>
            <person name="Ristow P."/>
        </authorList>
    </citation>
    <scope>NUCLEOTIDE SEQUENCE</scope>
    <source>
        <strain evidence="2 5">VSF19</strain>
        <strain evidence="3">VSF20</strain>
    </source>
</reference>
<evidence type="ECO:0000313" key="4">
    <source>
        <dbReference type="Proteomes" id="UP001208540"/>
    </source>
</evidence>
<proteinExistence type="predicted"/>
<dbReference type="RefSeq" id="WP_265350693.1">
    <property type="nucleotide sequence ID" value="NZ_JAMQPL010000001.1"/>
</dbReference>
<evidence type="ECO:0000313" key="2">
    <source>
        <dbReference type="EMBL" id="MCW7525360.1"/>
    </source>
</evidence>
<feature type="domain" description="DUF1554" evidence="1">
    <location>
        <begin position="65"/>
        <end position="197"/>
    </location>
</feature>
<dbReference type="InterPro" id="IPR011448">
    <property type="entry name" value="DUF1554"/>
</dbReference>